<dbReference type="InterPro" id="IPR007485">
    <property type="entry name" value="LPS_assembly_LptE"/>
</dbReference>
<dbReference type="Pfam" id="PF04390">
    <property type="entry name" value="LptE"/>
    <property type="match status" value="1"/>
</dbReference>
<dbReference type="Proteomes" id="UP000182932">
    <property type="component" value="Unassembled WGS sequence"/>
</dbReference>
<dbReference type="PROSITE" id="PS51257">
    <property type="entry name" value="PROKAR_LIPOPROTEIN"/>
    <property type="match status" value="1"/>
</dbReference>
<comment type="caution">
    <text evidence="2">The sequence shown here is derived from an EMBL/GenBank/DDBJ whole genome shotgun (WGS) entry which is preliminary data.</text>
</comment>
<dbReference type="GO" id="GO:0043165">
    <property type="term" value="P:Gram-negative-bacterium-type cell outer membrane assembly"/>
    <property type="evidence" value="ECO:0007669"/>
    <property type="project" value="InterPro"/>
</dbReference>
<name>A0A975WC24_9RHOB</name>
<organism evidence="2 3">
    <name type="scientific">Marinovum algicola</name>
    <dbReference type="NCBI Taxonomy" id="42444"/>
    <lineage>
        <taxon>Bacteria</taxon>
        <taxon>Pseudomonadati</taxon>
        <taxon>Pseudomonadota</taxon>
        <taxon>Alphaproteobacteria</taxon>
        <taxon>Rhodobacterales</taxon>
        <taxon>Roseobacteraceae</taxon>
        <taxon>Marinovum</taxon>
    </lineage>
</organism>
<proteinExistence type="predicted"/>
<dbReference type="RefSeq" id="WP_074837444.1">
    <property type="nucleotide sequence ID" value="NZ_FNYY01000012.1"/>
</dbReference>
<dbReference type="GeneID" id="80819411"/>
<dbReference type="InterPro" id="IPR006311">
    <property type="entry name" value="TAT_signal"/>
</dbReference>
<dbReference type="GO" id="GO:0019867">
    <property type="term" value="C:outer membrane"/>
    <property type="evidence" value="ECO:0007669"/>
    <property type="project" value="InterPro"/>
</dbReference>
<feature type="signal peptide" evidence="1">
    <location>
        <begin position="1"/>
        <end position="27"/>
    </location>
</feature>
<evidence type="ECO:0000313" key="3">
    <source>
        <dbReference type="Proteomes" id="UP000182932"/>
    </source>
</evidence>
<dbReference type="EMBL" id="FNYY01000012">
    <property type="protein sequence ID" value="SEJ85703.1"/>
    <property type="molecule type" value="Genomic_DNA"/>
</dbReference>
<keyword evidence="3" id="KW-1185">Reference proteome</keyword>
<dbReference type="PROSITE" id="PS51318">
    <property type="entry name" value="TAT"/>
    <property type="match status" value="1"/>
</dbReference>
<feature type="chain" id="PRO_5037171586" evidence="1">
    <location>
        <begin position="28"/>
        <end position="164"/>
    </location>
</feature>
<evidence type="ECO:0000313" key="2">
    <source>
        <dbReference type="EMBL" id="SEJ85703.1"/>
    </source>
</evidence>
<protein>
    <submittedName>
        <fullName evidence="2">LPS-assembly lipoprotein</fullName>
    </submittedName>
</protein>
<sequence length="164" mass="17606">MWLSDRRSLLFGAAAAVTLAGCGFAPAYGTSGAASRLQNALRIEEPDSQNAYFVTRRIEERLGAGGASAPYELDLIVSLNEESSASTSDGALTRYQVLGRVTYALRRTGETEVLDTNTVRHFTGYSASGSTVATLQAKRDAEERMMVILADRVVQELVLAAPDL</sequence>
<keyword evidence="2" id="KW-0449">Lipoprotein</keyword>
<dbReference type="Gene3D" id="3.30.160.150">
    <property type="entry name" value="Lipoprotein like domain"/>
    <property type="match status" value="1"/>
</dbReference>
<reference evidence="2 3" key="1">
    <citation type="submission" date="2016-10" db="EMBL/GenBank/DDBJ databases">
        <authorList>
            <person name="Varghese N."/>
            <person name="Submissions S."/>
        </authorList>
    </citation>
    <scope>NUCLEOTIDE SEQUENCE [LARGE SCALE GENOMIC DNA]</scope>
    <source>
        <strain evidence="2 3">FF3</strain>
    </source>
</reference>
<keyword evidence="1" id="KW-0732">Signal</keyword>
<accession>A0A975WC24</accession>
<gene>
    <name evidence="2" type="ORF">SAMN04487940_1127</name>
</gene>
<evidence type="ECO:0000256" key="1">
    <source>
        <dbReference type="SAM" id="SignalP"/>
    </source>
</evidence>
<dbReference type="AlphaFoldDB" id="A0A975WC24"/>